<evidence type="ECO:0000256" key="8">
    <source>
        <dbReference type="ARBA" id="ARBA00023136"/>
    </source>
</evidence>
<dbReference type="InterPro" id="IPR027417">
    <property type="entry name" value="P-loop_NTPase"/>
</dbReference>
<reference evidence="13" key="1">
    <citation type="submission" date="2016-10" db="EMBL/GenBank/DDBJ databases">
        <authorList>
            <person name="Varghese N."/>
            <person name="Submissions S."/>
        </authorList>
    </citation>
    <scope>NUCLEOTIDE SEQUENCE [LARGE SCALE GENOMIC DNA]</scope>
    <source>
        <strain evidence="13">DSM 26894</strain>
    </source>
</reference>
<dbReference type="InterPro" id="IPR039421">
    <property type="entry name" value="Type_1_exporter"/>
</dbReference>
<keyword evidence="5" id="KW-0547">Nucleotide-binding</keyword>
<evidence type="ECO:0000256" key="4">
    <source>
        <dbReference type="ARBA" id="ARBA00022692"/>
    </source>
</evidence>
<keyword evidence="6 12" id="KW-0067">ATP-binding</keyword>
<dbReference type="PANTHER" id="PTHR43394">
    <property type="entry name" value="ATP-DEPENDENT PERMEASE MDL1, MITOCHONDRIAL"/>
    <property type="match status" value="1"/>
</dbReference>
<protein>
    <submittedName>
        <fullName evidence="12">ATP-binding cassette, subfamily B</fullName>
    </submittedName>
</protein>
<keyword evidence="2" id="KW-0813">Transport</keyword>
<dbReference type="OrthoDB" id="9808328at2"/>
<evidence type="ECO:0000313" key="13">
    <source>
        <dbReference type="Proteomes" id="UP000199392"/>
    </source>
</evidence>
<evidence type="ECO:0000259" key="11">
    <source>
        <dbReference type="PROSITE" id="PS50929"/>
    </source>
</evidence>
<keyword evidence="3" id="KW-1003">Cell membrane</keyword>
<dbReference type="Gene3D" id="3.40.50.300">
    <property type="entry name" value="P-loop containing nucleotide triphosphate hydrolases"/>
    <property type="match status" value="1"/>
</dbReference>
<dbReference type="InterPro" id="IPR036640">
    <property type="entry name" value="ABC1_TM_sf"/>
</dbReference>
<dbReference type="STRING" id="311180.SAMN04488050_103181"/>
<dbReference type="Pfam" id="PF00664">
    <property type="entry name" value="ABC_membrane"/>
    <property type="match status" value="1"/>
</dbReference>
<dbReference type="PROSITE" id="PS50929">
    <property type="entry name" value="ABC_TM1F"/>
    <property type="match status" value="1"/>
</dbReference>
<keyword evidence="4 9" id="KW-0812">Transmembrane</keyword>
<dbReference type="PROSITE" id="PS50893">
    <property type="entry name" value="ABC_TRANSPORTER_2"/>
    <property type="match status" value="1"/>
</dbReference>
<evidence type="ECO:0000256" key="1">
    <source>
        <dbReference type="ARBA" id="ARBA00004651"/>
    </source>
</evidence>
<dbReference type="Pfam" id="PF00005">
    <property type="entry name" value="ABC_tran"/>
    <property type="match status" value="1"/>
</dbReference>
<dbReference type="InterPro" id="IPR003439">
    <property type="entry name" value="ABC_transporter-like_ATP-bd"/>
</dbReference>
<evidence type="ECO:0000256" key="3">
    <source>
        <dbReference type="ARBA" id="ARBA00022475"/>
    </source>
</evidence>
<dbReference type="RefSeq" id="WP_092430752.1">
    <property type="nucleotide sequence ID" value="NZ_FNCL01000022.1"/>
</dbReference>
<dbReference type="GO" id="GO:0015421">
    <property type="term" value="F:ABC-type oligopeptide transporter activity"/>
    <property type="evidence" value="ECO:0007669"/>
    <property type="project" value="TreeGrafter"/>
</dbReference>
<accession>A0A1I6RLF5</accession>
<evidence type="ECO:0000256" key="6">
    <source>
        <dbReference type="ARBA" id="ARBA00022840"/>
    </source>
</evidence>
<evidence type="ECO:0000256" key="5">
    <source>
        <dbReference type="ARBA" id="ARBA00022741"/>
    </source>
</evidence>
<dbReference type="AlphaFoldDB" id="A0A1I6RLF5"/>
<evidence type="ECO:0000256" key="2">
    <source>
        <dbReference type="ARBA" id="ARBA00022448"/>
    </source>
</evidence>
<organism evidence="12 13">
    <name type="scientific">Alloyangia pacifica</name>
    <dbReference type="NCBI Taxonomy" id="311180"/>
    <lineage>
        <taxon>Bacteria</taxon>
        <taxon>Pseudomonadati</taxon>
        <taxon>Pseudomonadota</taxon>
        <taxon>Alphaproteobacteria</taxon>
        <taxon>Rhodobacterales</taxon>
        <taxon>Roseobacteraceae</taxon>
        <taxon>Alloyangia</taxon>
    </lineage>
</organism>
<feature type="transmembrane region" description="Helical" evidence="9">
    <location>
        <begin position="42"/>
        <end position="61"/>
    </location>
</feature>
<dbReference type="PANTHER" id="PTHR43394:SF1">
    <property type="entry name" value="ATP-BINDING CASSETTE SUB-FAMILY B MEMBER 10, MITOCHONDRIAL"/>
    <property type="match status" value="1"/>
</dbReference>
<dbReference type="Gene3D" id="1.20.1560.10">
    <property type="entry name" value="ABC transporter type 1, transmembrane domain"/>
    <property type="match status" value="1"/>
</dbReference>
<keyword evidence="7 9" id="KW-1133">Transmembrane helix</keyword>
<dbReference type="EMBL" id="FOZW01000003">
    <property type="protein sequence ID" value="SFS65539.1"/>
    <property type="molecule type" value="Genomic_DNA"/>
</dbReference>
<evidence type="ECO:0000259" key="10">
    <source>
        <dbReference type="PROSITE" id="PS50893"/>
    </source>
</evidence>
<dbReference type="PROSITE" id="PS00211">
    <property type="entry name" value="ABC_TRANSPORTER_1"/>
    <property type="match status" value="1"/>
</dbReference>
<feature type="transmembrane region" description="Helical" evidence="9">
    <location>
        <begin position="270"/>
        <end position="291"/>
    </location>
</feature>
<sequence length="599" mass="64480">MSDLPESPAPAQPAKDVPISTREALRHGTRLLREVVPLRWKAIALTLLCVVGVSGFTGALANSTKLVVDDVFGAGHQGAALRVALIIIGVAIGKSFFQYFTEVMNVVLKRSVSVGYQKQLFATVIRQELGFFSNQHAATQMVMVQMLGQSAGQAVVDVCNRMTVEILTLLALFTVMVLQDPVLALFACLCVPPILWLVSRLSQRIRTLATTDAGLAAMFFSVGSEVLRGIKTVKSFQLERKSVARFNTAMEALEERGLQFARVTASTVPIIEFLGGLMIGSFVVLASWLIASTDRTAGEFTAFLTAFLMAYKPAERLSAVWVEVQKSLMFVRQMYGQLDRAPQEKPYGTRTLDGAAPSVTLTDVSFSYGEGAPALRDVSLSIAPGERIAVVGRSGAGKSTLIDILQRFYDPQQGQVALGGIDLRELSREGLHDAVALISQDVFLFDGSLAENIAHGHPGASRAQLERAARIAQLDSLIARLPDGLDSPVGPNGSALSGGQRQRLSIARGVAKQAKVYIFDEITSALDGANERAVMAALVSELKDATLIFVTHRASTLAYVDRVLVLADGQVAGFNVADRLMQECPAFRALFQVPEDPQG</sequence>
<evidence type="ECO:0000256" key="9">
    <source>
        <dbReference type="SAM" id="Phobius"/>
    </source>
</evidence>
<proteinExistence type="predicted"/>
<dbReference type="GO" id="GO:0005886">
    <property type="term" value="C:plasma membrane"/>
    <property type="evidence" value="ECO:0007669"/>
    <property type="project" value="UniProtKB-SubCell"/>
</dbReference>
<dbReference type="Proteomes" id="UP000199392">
    <property type="component" value="Unassembled WGS sequence"/>
</dbReference>
<evidence type="ECO:0000256" key="7">
    <source>
        <dbReference type="ARBA" id="ARBA00022989"/>
    </source>
</evidence>
<comment type="subcellular location">
    <subcellularLocation>
        <location evidence="1">Cell membrane</location>
        <topology evidence="1">Multi-pass membrane protein</topology>
    </subcellularLocation>
</comment>
<dbReference type="SUPFAM" id="SSF90123">
    <property type="entry name" value="ABC transporter transmembrane region"/>
    <property type="match status" value="1"/>
</dbReference>
<dbReference type="GO" id="GO:0005524">
    <property type="term" value="F:ATP binding"/>
    <property type="evidence" value="ECO:0007669"/>
    <property type="project" value="UniProtKB-KW"/>
</dbReference>
<feature type="transmembrane region" description="Helical" evidence="9">
    <location>
        <begin position="81"/>
        <end position="100"/>
    </location>
</feature>
<dbReference type="SMART" id="SM00382">
    <property type="entry name" value="AAA"/>
    <property type="match status" value="1"/>
</dbReference>
<keyword evidence="13" id="KW-1185">Reference proteome</keyword>
<dbReference type="InterPro" id="IPR011527">
    <property type="entry name" value="ABC1_TM_dom"/>
</dbReference>
<dbReference type="FunFam" id="3.40.50.300:FF:000299">
    <property type="entry name" value="ABC transporter ATP-binding protein/permease"/>
    <property type="match status" value="1"/>
</dbReference>
<feature type="transmembrane region" description="Helical" evidence="9">
    <location>
        <begin position="170"/>
        <end position="198"/>
    </location>
</feature>
<dbReference type="InterPro" id="IPR003593">
    <property type="entry name" value="AAA+_ATPase"/>
</dbReference>
<gene>
    <name evidence="12" type="ORF">SAMN04488050_103181</name>
</gene>
<evidence type="ECO:0000313" key="12">
    <source>
        <dbReference type="EMBL" id="SFS65539.1"/>
    </source>
</evidence>
<dbReference type="SUPFAM" id="SSF52540">
    <property type="entry name" value="P-loop containing nucleoside triphosphate hydrolases"/>
    <property type="match status" value="1"/>
</dbReference>
<keyword evidence="8 9" id="KW-0472">Membrane</keyword>
<feature type="domain" description="ABC transmembrane type-1" evidence="11">
    <location>
        <begin position="44"/>
        <end position="326"/>
    </location>
</feature>
<dbReference type="InterPro" id="IPR017871">
    <property type="entry name" value="ABC_transporter-like_CS"/>
</dbReference>
<name>A0A1I6RLF5_9RHOB</name>
<feature type="domain" description="ABC transporter" evidence="10">
    <location>
        <begin position="359"/>
        <end position="593"/>
    </location>
</feature>
<dbReference type="GO" id="GO:0016887">
    <property type="term" value="F:ATP hydrolysis activity"/>
    <property type="evidence" value="ECO:0007669"/>
    <property type="project" value="InterPro"/>
</dbReference>
<dbReference type="CDD" id="cd18552">
    <property type="entry name" value="ABC_6TM_MsbA_like"/>
    <property type="match status" value="1"/>
</dbReference>